<evidence type="ECO:0000256" key="5">
    <source>
        <dbReference type="ARBA" id="ARBA00022842"/>
    </source>
</evidence>
<evidence type="ECO:0000256" key="2">
    <source>
        <dbReference type="ARBA" id="ARBA00009749"/>
    </source>
</evidence>
<evidence type="ECO:0000256" key="4">
    <source>
        <dbReference type="ARBA" id="ARBA00022692"/>
    </source>
</evidence>
<dbReference type="Gene3D" id="1.25.60.10">
    <property type="entry name" value="MgtE N-terminal domain-like"/>
    <property type="match status" value="1"/>
</dbReference>
<name>A0A7S8HDZ8_9HYPH</name>
<keyword evidence="4 9" id="KW-0812">Transmembrane</keyword>
<dbReference type="PANTHER" id="PTHR43773:SF1">
    <property type="entry name" value="MAGNESIUM TRANSPORTER MGTE"/>
    <property type="match status" value="1"/>
</dbReference>
<dbReference type="InterPro" id="IPR006667">
    <property type="entry name" value="SLC41_membr_dom"/>
</dbReference>
<dbReference type="NCBIfam" id="TIGR00400">
    <property type="entry name" value="mgtE"/>
    <property type="match status" value="1"/>
</dbReference>
<dbReference type="InterPro" id="IPR046342">
    <property type="entry name" value="CBS_dom_sf"/>
</dbReference>
<keyword evidence="9" id="KW-1003">Cell membrane</keyword>
<keyword evidence="5 9" id="KW-0460">Magnesium</keyword>
<dbReference type="Pfam" id="PF00571">
    <property type="entry name" value="CBS"/>
    <property type="match status" value="1"/>
</dbReference>
<evidence type="ECO:0000256" key="9">
    <source>
        <dbReference type="RuleBase" id="RU362011"/>
    </source>
</evidence>
<gene>
    <name evidence="11" type="primary">mgtE</name>
    <name evidence="11" type="ORF">HW532_21255</name>
</gene>
<dbReference type="InterPro" id="IPR000644">
    <property type="entry name" value="CBS_dom"/>
</dbReference>
<feature type="transmembrane region" description="Helical" evidence="9">
    <location>
        <begin position="399"/>
        <end position="423"/>
    </location>
</feature>
<dbReference type="SUPFAM" id="SSF158791">
    <property type="entry name" value="MgtE N-terminal domain-like"/>
    <property type="match status" value="1"/>
</dbReference>
<dbReference type="InterPro" id="IPR006669">
    <property type="entry name" value="MgtE_transporter"/>
</dbReference>
<dbReference type="GO" id="GO:0015095">
    <property type="term" value="F:magnesium ion transmembrane transporter activity"/>
    <property type="evidence" value="ECO:0007669"/>
    <property type="project" value="UniProtKB-UniRule"/>
</dbReference>
<dbReference type="Gene3D" id="1.10.357.20">
    <property type="entry name" value="SLC41 divalent cation transporters, integral membrane domain"/>
    <property type="match status" value="1"/>
</dbReference>
<evidence type="ECO:0000256" key="7">
    <source>
        <dbReference type="ARBA" id="ARBA00023136"/>
    </source>
</evidence>
<dbReference type="RefSeq" id="WP_213162373.1">
    <property type="nucleotide sequence ID" value="NZ_CP058214.1"/>
</dbReference>
<dbReference type="Pfam" id="PF03448">
    <property type="entry name" value="MgtE_N"/>
    <property type="match status" value="1"/>
</dbReference>
<reference evidence="11 12" key="1">
    <citation type="submission" date="2020-06" db="EMBL/GenBank/DDBJ databases">
        <title>Genome sequence of 2 isolates from Red Sea Mangroves.</title>
        <authorList>
            <person name="Sefrji F."/>
            <person name="Michoud G."/>
            <person name="Merlino G."/>
            <person name="Daffonchio D."/>
        </authorList>
    </citation>
    <scope>NUCLEOTIDE SEQUENCE [LARGE SCALE GENOMIC DNA]</scope>
    <source>
        <strain evidence="11 12">R1DC25</strain>
    </source>
</reference>
<keyword evidence="8" id="KW-0129">CBS domain</keyword>
<feature type="transmembrane region" description="Helical" evidence="9">
    <location>
        <begin position="370"/>
        <end position="393"/>
    </location>
</feature>
<protein>
    <recommendedName>
        <fullName evidence="9">Magnesium transporter MgtE</fullName>
    </recommendedName>
</protein>
<keyword evidence="9" id="KW-0479">Metal-binding</keyword>
<comment type="subunit">
    <text evidence="9">Homodimer.</text>
</comment>
<dbReference type="Proteomes" id="UP000593594">
    <property type="component" value="Chromosome"/>
</dbReference>
<keyword evidence="3 9" id="KW-0813">Transport</keyword>
<sequence length="459" mass="50674">MSEVLESPAMRDEDGGFTADYVRAVSAAIEAEDQSRTRALVRDLHEADLADLIELLRADERVRLIELMGRTFDPLTFTELDESIRDELLEALPQQVIASAVRKLDTDDAVYLIGDLDEAEQREILSKVPRADRMALRRALDFPEYTAGRLMQTDFVAVPSFWSVGQTIDYMRTEKELPESFYEIYVVDPTFHLAGALPVSRVLRTPRDSVVSDIMDTADVSFTVADDQEDVAYKFEQYNLVSAPVLDEEGRLVGMLTIDDIVDVIQEEAEEDIHRLGGVGDEEITDPVWRTTRSRFTWLAVNMGTAILASWVISWFDATIDQMVALAILMPIVASMGGNAGTQTMTVAVRALATRDLGPLNAFRVIWRESVVGVINGVLFALIMGVLAILWFGNDGLGLVIGAAMIINMLAAALAGILIPLTLDWFDIDPAISSTVFVTTVTDVIGFFAFLGLAAVWLL</sequence>
<evidence type="ECO:0000256" key="6">
    <source>
        <dbReference type="ARBA" id="ARBA00022989"/>
    </source>
</evidence>
<comment type="subcellular location">
    <subcellularLocation>
        <location evidence="9">Cell membrane</location>
        <topology evidence="9">Multi-pass membrane protein</topology>
    </subcellularLocation>
    <subcellularLocation>
        <location evidence="1">Membrane</location>
        <topology evidence="1">Multi-pass membrane protein</topology>
    </subcellularLocation>
</comment>
<dbReference type="InterPro" id="IPR006668">
    <property type="entry name" value="Mg_transptr_MgtE_intracell_dom"/>
</dbReference>
<dbReference type="SMART" id="SM00924">
    <property type="entry name" value="MgtE_N"/>
    <property type="match status" value="1"/>
</dbReference>
<dbReference type="PROSITE" id="PS51371">
    <property type="entry name" value="CBS"/>
    <property type="match status" value="1"/>
</dbReference>
<evidence type="ECO:0000256" key="3">
    <source>
        <dbReference type="ARBA" id="ARBA00022448"/>
    </source>
</evidence>
<dbReference type="AlphaFoldDB" id="A0A7S8HDZ8"/>
<evidence type="ECO:0000313" key="12">
    <source>
        <dbReference type="Proteomes" id="UP000593594"/>
    </source>
</evidence>
<organism evidence="11 12">
    <name type="scientific">Kaustia mangrovi</name>
    <dbReference type="NCBI Taxonomy" id="2593653"/>
    <lineage>
        <taxon>Bacteria</taxon>
        <taxon>Pseudomonadati</taxon>
        <taxon>Pseudomonadota</taxon>
        <taxon>Alphaproteobacteria</taxon>
        <taxon>Hyphomicrobiales</taxon>
        <taxon>Parvibaculaceae</taxon>
        <taxon>Kaustia</taxon>
    </lineage>
</organism>
<dbReference type="Pfam" id="PF01769">
    <property type="entry name" value="MgtE"/>
    <property type="match status" value="1"/>
</dbReference>
<dbReference type="InterPro" id="IPR038076">
    <property type="entry name" value="MgtE_N_sf"/>
</dbReference>
<dbReference type="PANTHER" id="PTHR43773">
    <property type="entry name" value="MAGNESIUM TRANSPORTER MGTE"/>
    <property type="match status" value="1"/>
</dbReference>
<comment type="function">
    <text evidence="9">Acts as a magnesium transporter.</text>
</comment>
<evidence type="ECO:0000259" key="10">
    <source>
        <dbReference type="PROSITE" id="PS51371"/>
    </source>
</evidence>
<dbReference type="InterPro" id="IPR036739">
    <property type="entry name" value="SLC41_membr_dom_sf"/>
</dbReference>
<dbReference type="GO" id="GO:0005886">
    <property type="term" value="C:plasma membrane"/>
    <property type="evidence" value="ECO:0007669"/>
    <property type="project" value="UniProtKB-SubCell"/>
</dbReference>
<dbReference type="SUPFAM" id="SSF161093">
    <property type="entry name" value="MgtE membrane domain-like"/>
    <property type="match status" value="1"/>
</dbReference>
<feature type="domain" description="CBS" evidence="10">
    <location>
        <begin position="215"/>
        <end position="271"/>
    </location>
</feature>
<dbReference type="EMBL" id="CP058214">
    <property type="protein sequence ID" value="QPC44999.1"/>
    <property type="molecule type" value="Genomic_DNA"/>
</dbReference>
<dbReference type="Gene3D" id="3.10.580.10">
    <property type="entry name" value="CBS-domain"/>
    <property type="match status" value="1"/>
</dbReference>
<dbReference type="GO" id="GO:0046872">
    <property type="term" value="F:metal ion binding"/>
    <property type="evidence" value="ECO:0007669"/>
    <property type="project" value="UniProtKB-KW"/>
</dbReference>
<feature type="transmembrane region" description="Helical" evidence="9">
    <location>
        <begin position="296"/>
        <end position="316"/>
    </location>
</feature>
<evidence type="ECO:0000256" key="1">
    <source>
        <dbReference type="ARBA" id="ARBA00004141"/>
    </source>
</evidence>
<accession>A0A7S8HDZ8</accession>
<evidence type="ECO:0000256" key="8">
    <source>
        <dbReference type="PROSITE-ProRule" id="PRU00703"/>
    </source>
</evidence>
<proteinExistence type="inferred from homology"/>
<dbReference type="KEGG" id="kmn:HW532_21255"/>
<feature type="transmembrane region" description="Helical" evidence="9">
    <location>
        <begin position="435"/>
        <end position="458"/>
    </location>
</feature>
<feature type="transmembrane region" description="Helical" evidence="9">
    <location>
        <begin position="322"/>
        <end position="349"/>
    </location>
</feature>
<dbReference type="SUPFAM" id="SSF54631">
    <property type="entry name" value="CBS-domain pair"/>
    <property type="match status" value="1"/>
</dbReference>
<keyword evidence="6 9" id="KW-1133">Transmembrane helix</keyword>
<comment type="similarity">
    <text evidence="2 9">Belongs to the SLC41A transporter family.</text>
</comment>
<keyword evidence="7 9" id="KW-0472">Membrane</keyword>
<keyword evidence="12" id="KW-1185">Reference proteome</keyword>
<dbReference type="CDD" id="cd04606">
    <property type="entry name" value="CBS_pair_Mg_transporter"/>
    <property type="match status" value="1"/>
</dbReference>
<evidence type="ECO:0000313" key="11">
    <source>
        <dbReference type="EMBL" id="QPC44999.1"/>
    </source>
</evidence>